<dbReference type="Pfam" id="PF00574">
    <property type="entry name" value="CLP_protease"/>
    <property type="match status" value="1"/>
</dbReference>
<keyword evidence="5" id="KW-1185">Reference proteome</keyword>
<dbReference type="GO" id="GO:0004176">
    <property type="term" value="F:ATP-dependent peptidase activity"/>
    <property type="evidence" value="ECO:0007669"/>
    <property type="project" value="InterPro"/>
</dbReference>
<dbReference type="GO" id="GO:0006515">
    <property type="term" value="P:protein quality control for misfolded or incompletely synthesized proteins"/>
    <property type="evidence" value="ECO:0007669"/>
    <property type="project" value="TreeGrafter"/>
</dbReference>
<proteinExistence type="inferred from homology"/>
<dbReference type="SUPFAM" id="SSF52096">
    <property type="entry name" value="ClpP/crotonase"/>
    <property type="match status" value="1"/>
</dbReference>
<dbReference type="InterPro" id="IPR001907">
    <property type="entry name" value="ClpP"/>
</dbReference>
<dbReference type="InterPro" id="IPR023562">
    <property type="entry name" value="ClpP/TepA"/>
</dbReference>
<dbReference type="PANTHER" id="PTHR10381:SF55">
    <property type="entry name" value="ATP-DEPENDENT CLP PROTEASE PROTEOLYTIC SUBUNIT-RELATED PROTEIN 1, CHLOROPLASTIC"/>
    <property type="match status" value="1"/>
</dbReference>
<dbReference type="AlphaFoldDB" id="A0AAX4PFR5"/>
<accession>A0AAX4PFR5</accession>
<dbReference type="CDD" id="cd07017">
    <property type="entry name" value="S14_ClpP_2"/>
    <property type="match status" value="1"/>
</dbReference>
<dbReference type="Gene3D" id="3.90.226.10">
    <property type="entry name" value="2-enoyl-CoA Hydratase, Chain A, domain 1"/>
    <property type="match status" value="1"/>
</dbReference>
<dbReference type="GO" id="GO:0004252">
    <property type="term" value="F:serine-type endopeptidase activity"/>
    <property type="evidence" value="ECO:0007669"/>
    <property type="project" value="InterPro"/>
</dbReference>
<protein>
    <recommendedName>
        <fullName evidence="2">ATP-dependent Clp protease proteolytic subunit</fullName>
    </recommendedName>
</protein>
<dbReference type="Proteomes" id="UP001472866">
    <property type="component" value="Chromosome 10"/>
</dbReference>
<dbReference type="InterPro" id="IPR029045">
    <property type="entry name" value="ClpP/crotonase-like_dom_sf"/>
</dbReference>
<evidence type="ECO:0000256" key="1">
    <source>
        <dbReference type="ARBA" id="ARBA00007039"/>
    </source>
</evidence>
<name>A0AAX4PFR5_9CHLO</name>
<feature type="region of interest" description="Disordered" evidence="3">
    <location>
        <begin position="332"/>
        <end position="355"/>
    </location>
</feature>
<dbReference type="PRINTS" id="PR00127">
    <property type="entry name" value="CLPPROTEASEP"/>
</dbReference>
<organism evidence="4 5">
    <name type="scientific">Chloropicon roscoffensis</name>
    <dbReference type="NCBI Taxonomy" id="1461544"/>
    <lineage>
        <taxon>Eukaryota</taxon>
        <taxon>Viridiplantae</taxon>
        <taxon>Chlorophyta</taxon>
        <taxon>Chloropicophyceae</taxon>
        <taxon>Chloropicales</taxon>
        <taxon>Chloropicaceae</taxon>
        <taxon>Chloropicon</taxon>
    </lineage>
</organism>
<evidence type="ECO:0000313" key="5">
    <source>
        <dbReference type="Proteomes" id="UP001472866"/>
    </source>
</evidence>
<dbReference type="GO" id="GO:0009368">
    <property type="term" value="C:endopeptidase Clp complex"/>
    <property type="evidence" value="ECO:0007669"/>
    <property type="project" value="TreeGrafter"/>
</dbReference>
<dbReference type="GO" id="GO:0009536">
    <property type="term" value="C:plastid"/>
    <property type="evidence" value="ECO:0007669"/>
    <property type="project" value="UniProtKB-ARBA"/>
</dbReference>
<evidence type="ECO:0000256" key="2">
    <source>
        <dbReference type="RuleBase" id="RU003567"/>
    </source>
</evidence>
<gene>
    <name evidence="4" type="ORF">HKI87_10g64580</name>
</gene>
<dbReference type="EMBL" id="CP151510">
    <property type="protein sequence ID" value="WZN64901.1"/>
    <property type="molecule type" value="Genomic_DNA"/>
</dbReference>
<keyword evidence="4" id="KW-0645">Protease</keyword>
<sequence length="355" mass="38137">MTTRAVELKRSCGGGRHAGMAGTVATRRTCRCRAERLENNLGLSPGQRTALGVLGTRRKQDSFDLFDVQDPKLLSAKVHYRPDFPVYDFEKTEADVALENTATRMYAGAGAGGRAVVGAGGYGGNVSPPDLPSLLLNGRICFLGMPLVTQVTELIVAQLLFLNYDSGTSGGMDKPIYLYINSSGSQEQKQAVGFETEATAILDTIAYVQPPVHTVAISKAHGNAALLLAAGAKGCRAALPHASLKISPPRLNRAAGRAVDVQIKANELEDNAKVHASLLSKFTGRKEDKVLQDISRDRYMTPEKATEYGLIDQVIQPSQLMIDRKDYDAMLSQVGGTQQQQRRRSHADGPEAGAA</sequence>
<evidence type="ECO:0000256" key="3">
    <source>
        <dbReference type="SAM" id="MobiDB-lite"/>
    </source>
</evidence>
<keyword evidence="4" id="KW-0378">Hydrolase</keyword>
<evidence type="ECO:0000313" key="4">
    <source>
        <dbReference type="EMBL" id="WZN64901.1"/>
    </source>
</evidence>
<dbReference type="GO" id="GO:0051117">
    <property type="term" value="F:ATPase binding"/>
    <property type="evidence" value="ECO:0007669"/>
    <property type="project" value="TreeGrafter"/>
</dbReference>
<dbReference type="PANTHER" id="PTHR10381">
    <property type="entry name" value="ATP-DEPENDENT CLP PROTEASE PROTEOLYTIC SUBUNIT"/>
    <property type="match status" value="1"/>
</dbReference>
<reference evidence="4 5" key="1">
    <citation type="submission" date="2024-03" db="EMBL/GenBank/DDBJ databases">
        <title>Complete genome sequence of the green alga Chloropicon roscoffensis RCC1871.</title>
        <authorList>
            <person name="Lemieux C."/>
            <person name="Pombert J.-F."/>
            <person name="Otis C."/>
            <person name="Turmel M."/>
        </authorList>
    </citation>
    <scope>NUCLEOTIDE SEQUENCE [LARGE SCALE GENOMIC DNA]</scope>
    <source>
        <strain evidence="4 5">RCC1871</strain>
    </source>
</reference>
<comment type="similarity">
    <text evidence="1 2">Belongs to the peptidase S14 family.</text>
</comment>